<evidence type="ECO:0000313" key="6">
    <source>
        <dbReference type="Proteomes" id="UP000008718"/>
    </source>
</evidence>
<dbReference type="InterPro" id="IPR036390">
    <property type="entry name" value="WH_DNA-bd_sf"/>
</dbReference>
<keyword evidence="6" id="KW-1185">Reference proteome</keyword>
<evidence type="ECO:0000256" key="3">
    <source>
        <dbReference type="ARBA" id="ARBA00023163"/>
    </source>
</evidence>
<dbReference type="OrthoDB" id="362473at2"/>
<dbReference type="GO" id="GO:0003700">
    <property type="term" value="F:DNA-binding transcription factor activity"/>
    <property type="evidence" value="ECO:0007669"/>
    <property type="project" value="InterPro"/>
</dbReference>
<dbReference type="EMBL" id="CP002345">
    <property type="protein sequence ID" value="ADQ79203.1"/>
    <property type="molecule type" value="Genomic_DNA"/>
</dbReference>
<dbReference type="Pfam" id="PF00392">
    <property type="entry name" value="GntR"/>
    <property type="match status" value="1"/>
</dbReference>
<keyword evidence="2" id="KW-0238">DNA-binding</keyword>
<dbReference type="PANTHER" id="PTHR38445">
    <property type="entry name" value="HTH-TYPE TRANSCRIPTIONAL REPRESSOR YTRA"/>
    <property type="match status" value="1"/>
</dbReference>
<dbReference type="AlphaFoldDB" id="E4T3A9"/>
<evidence type="ECO:0000256" key="1">
    <source>
        <dbReference type="ARBA" id="ARBA00023015"/>
    </source>
</evidence>
<dbReference type="SMART" id="SM00345">
    <property type="entry name" value="HTH_GNTR"/>
    <property type="match status" value="1"/>
</dbReference>
<dbReference type="PROSITE" id="PS50949">
    <property type="entry name" value="HTH_GNTR"/>
    <property type="match status" value="1"/>
</dbReference>
<sequence>MEFKETQAIYLQIGDYICEQILLSRWKEGDRIPSVRELGVDLQVNPNTVMRTFDFLQNNDIIFNKRGVGYFVAEQANEKIIKYRRNQFMDHELPVFFKNITLLNMNFDDLKVQYNEYIKNNQ</sequence>
<evidence type="ECO:0000256" key="2">
    <source>
        <dbReference type="ARBA" id="ARBA00023125"/>
    </source>
</evidence>
<gene>
    <name evidence="5" type="ordered locus">Palpr_1054</name>
</gene>
<keyword evidence="1" id="KW-0805">Transcription regulation</keyword>
<dbReference type="Gene3D" id="1.10.287.100">
    <property type="match status" value="1"/>
</dbReference>
<evidence type="ECO:0000259" key="4">
    <source>
        <dbReference type="PROSITE" id="PS50949"/>
    </source>
</evidence>
<feature type="domain" description="HTH gntR-type" evidence="4">
    <location>
        <begin position="7"/>
        <end position="75"/>
    </location>
</feature>
<reference key="1">
    <citation type="submission" date="2010-11" db="EMBL/GenBank/DDBJ databases">
        <title>The complete genome of Paludibacter propionicigenes DSM 17365.</title>
        <authorList>
            <consortium name="US DOE Joint Genome Institute (JGI-PGF)"/>
            <person name="Lucas S."/>
            <person name="Copeland A."/>
            <person name="Lapidus A."/>
            <person name="Bruce D."/>
            <person name="Goodwin L."/>
            <person name="Pitluck S."/>
            <person name="Kyrpides N."/>
            <person name="Mavromatis K."/>
            <person name="Ivanova N."/>
            <person name="Munk A.C."/>
            <person name="Brettin T."/>
            <person name="Detter J.C."/>
            <person name="Han C."/>
            <person name="Tapia R."/>
            <person name="Land M."/>
            <person name="Hauser L."/>
            <person name="Markowitz V."/>
            <person name="Cheng J.-F."/>
            <person name="Hugenholtz P."/>
            <person name="Woyke T."/>
            <person name="Wu D."/>
            <person name="Gronow S."/>
            <person name="Wellnitz S."/>
            <person name="Brambilla E."/>
            <person name="Klenk H.-P."/>
            <person name="Eisen J.A."/>
        </authorList>
    </citation>
    <scope>NUCLEOTIDE SEQUENCE</scope>
    <source>
        <strain>WB4</strain>
    </source>
</reference>
<dbReference type="PANTHER" id="PTHR38445:SF10">
    <property type="entry name" value="GNTR-FAMILY TRANSCRIPTIONAL REGULATOR"/>
    <property type="match status" value="1"/>
</dbReference>
<dbReference type="InterPro" id="IPR036388">
    <property type="entry name" value="WH-like_DNA-bd_sf"/>
</dbReference>
<dbReference type="Gene3D" id="1.10.10.10">
    <property type="entry name" value="Winged helix-like DNA-binding domain superfamily/Winged helix DNA-binding domain"/>
    <property type="match status" value="1"/>
</dbReference>
<dbReference type="SUPFAM" id="SSF46785">
    <property type="entry name" value="Winged helix' DNA-binding domain"/>
    <property type="match status" value="1"/>
</dbReference>
<accession>E4T3A9</accession>
<organism evidence="5 6">
    <name type="scientific">Paludibacter propionicigenes (strain DSM 17365 / JCM 13257 / WB4)</name>
    <dbReference type="NCBI Taxonomy" id="694427"/>
    <lineage>
        <taxon>Bacteria</taxon>
        <taxon>Pseudomonadati</taxon>
        <taxon>Bacteroidota</taxon>
        <taxon>Bacteroidia</taxon>
        <taxon>Bacteroidales</taxon>
        <taxon>Paludibacteraceae</taxon>
        <taxon>Paludibacter</taxon>
    </lineage>
</organism>
<dbReference type="STRING" id="694427.Palpr_1054"/>
<reference evidence="5 6" key="2">
    <citation type="journal article" date="2011" name="Stand. Genomic Sci.">
        <title>Complete genome sequence of Paludibacter propionicigenes type strain (WB4).</title>
        <authorList>
            <person name="Gronow S."/>
            <person name="Munk C."/>
            <person name="Lapidus A."/>
            <person name="Nolan M."/>
            <person name="Lucas S."/>
            <person name="Hammon N."/>
            <person name="Deshpande S."/>
            <person name="Cheng J.F."/>
            <person name="Tapia R."/>
            <person name="Han C."/>
            <person name="Goodwin L."/>
            <person name="Pitluck S."/>
            <person name="Liolios K."/>
            <person name="Ivanova N."/>
            <person name="Mavromatis K."/>
            <person name="Mikhailova N."/>
            <person name="Pati A."/>
            <person name="Chen A."/>
            <person name="Palaniappan K."/>
            <person name="Land M."/>
            <person name="Hauser L."/>
            <person name="Chang Y.J."/>
            <person name="Jeffries C.D."/>
            <person name="Brambilla E."/>
            <person name="Rohde M."/>
            <person name="Goker M."/>
            <person name="Detter J.C."/>
            <person name="Woyke T."/>
            <person name="Bristow J."/>
            <person name="Eisen J.A."/>
            <person name="Markowitz V."/>
            <person name="Hugenholtz P."/>
            <person name="Kyrpides N.C."/>
            <person name="Klenk H.P."/>
        </authorList>
    </citation>
    <scope>NUCLEOTIDE SEQUENCE [LARGE SCALE GENOMIC DNA]</scope>
    <source>
        <strain evidence="6">DSM 17365 / JCM 13257 / WB4</strain>
    </source>
</reference>
<keyword evidence="3" id="KW-0804">Transcription</keyword>
<dbReference type="HOGENOM" id="CLU_017584_10_0_10"/>
<dbReference type="CDD" id="cd07377">
    <property type="entry name" value="WHTH_GntR"/>
    <property type="match status" value="1"/>
</dbReference>
<protein>
    <submittedName>
        <fullName evidence="5">Transcriptional regulator, GntR family</fullName>
    </submittedName>
</protein>
<dbReference type="KEGG" id="ppn:Palpr_1054"/>
<dbReference type="GO" id="GO:0003677">
    <property type="term" value="F:DNA binding"/>
    <property type="evidence" value="ECO:0007669"/>
    <property type="project" value="UniProtKB-KW"/>
</dbReference>
<proteinExistence type="predicted"/>
<dbReference type="eggNOG" id="COG1725">
    <property type="taxonomic scope" value="Bacteria"/>
</dbReference>
<dbReference type="Proteomes" id="UP000008718">
    <property type="component" value="Chromosome"/>
</dbReference>
<dbReference type="RefSeq" id="WP_013444572.1">
    <property type="nucleotide sequence ID" value="NC_014734.1"/>
</dbReference>
<name>E4T3A9_PALPW</name>
<dbReference type="InterPro" id="IPR000524">
    <property type="entry name" value="Tscrpt_reg_HTH_GntR"/>
</dbReference>
<evidence type="ECO:0000313" key="5">
    <source>
        <dbReference type="EMBL" id="ADQ79203.1"/>
    </source>
</evidence>